<organism evidence="1">
    <name type="scientific">freshwater metagenome</name>
    <dbReference type="NCBI Taxonomy" id="449393"/>
    <lineage>
        <taxon>unclassified sequences</taxon>
        <taxon>metagenomes</taxon>
        <taxon>ecological metagenomes</taxon>
    </lineage>
</organism>
<name>A0A6J6GCX7_9ZZZZ</name>
<dbReference type="EMBL" id="CAEZSR010000280">
    <property type="protein sequence ID" value="CAB4596965.1"/>
    <property type="molecule type" value="Genomic_DNA"/>
</dbReference>
<proteinExistence type="predicted"/>
<sequence length="242" mass="25759">MGHEAQVIYGLDNGPWLSTWRTPAGVTSVEETIRWPGGWRTTVDGHDSIVWSSLGRANVQWLDPSGVVVQLSIEGPESDAVALVSEVEMIDHGAFVGLGSEASRWVESDLPVIASADLGAVEVERRGDNDRVALCVRTAGDAACAAKRDDNLGAVDLTAIVEGRWYIISFRPSALDSTASLDALSFTVEGDVVSSVGTQSDAGGTWFFADLGEARTATTNHGWNAGEVWRDIARPTIASTFV</sequence>
<evidence type="ECO:0000313" key="1">
    <source>
        <dbReference type="EMBL" id="CAB4596965.1"/>
    </source>
</evidence>
<protein>
    <submittedName>
        <fullName evidence="1">Unannotated protein</fullName>
    </submittedName>
</protein>
<gene>
    <name evidence="1" type="ORF">UFOPK1493_04064</name>
</gene>
<reference evidence="1" key="1">
    <citation type="submission" date="2020-05" db="EMBL/GenBank/DDBJ databases">
        <authorList>
            <person name="Chiriac C."/>
            <person name="Salcher M."/>
            <person name="Ghai R."/>
            <person name="Kavagutti S V."/>
        </authorList>
    </citation>
    <scope>NUCLEOTIDE SEQUENCE</scope>
</reference>
<accession>A0A6J6GCX7</accession>
<dbReference type="AlphaFoldDB" id="A0A6J6GCX7"/>